<name>A0AA36MNJ6_9DINO</name>
<sequence length="392" mass="42145">MWPSTKETAALVRYQHVEQDSGSEDGLEAQSDGSEVDSNLSLPWRSISATVALVCLAGVAVANFPSKEFSPFHSQHAGDVVDEWEKIPNISRVVRRAEGLGPPPARNLRDLFTTYQEYPAEVQPWATASCVIDAVQASAYLGQAVVYLYKAIDYKGLECPDDTPAGCAISVAGFVTSLSWVASYLALASSSCSQAVNPDALCVADWTALMADFGEVATSGAGVQRHCDFKGRISGLLLHLDRDEARHPYWHRFIPAASGPVNTAIDIHRKHHYDQMRSFDIAQCVFDVTNAAAFLVRATIQIRTATLGCPDPRACTIDIMDVISSFSWIARFVSDAASDCAVRGSLKAKCAGDISNLVAAVANGPASGLATTSDCADYPDPMNELLHEPTSR</sequence>
<protein>
    <submittedName>
        <fullName evidence="1">Uncharacterized protein</fullName>
    </submittedName>
</protein>
<evidence type="ECO:0000313" key="2">
    <source>
        <dbReference type="Proteomes" id="UP001178507"/>
    </source>
</evidence>
<dbReference type="AlphaFoldDB" id="A0AA36MNJ6"/>
<comment type="caution">
    <text evidence="1">The sequence shown here is derived from an EMBL/GenBank/DDBJ whole genome shotgun (WGS) entry which is preliminary data.</text>
</comment>
<reference evidence="1" key="1">
    <citation type="submission" date="2023-08" db="EMBL/GenBank/DDBJ databases">
        <authorList>
            <person name="Chen Y."/>
            <person name="Shah S."/>
            <person name="Dougan E. K."/>
            <person name="Thang M."/>
            <person name="Chan C."/>
        </authorList>
    </citation>
    <scope>NUCLEOTIDE SEQUENCE</scope>
</reference>
<gene>
    <name evidence="1" type="ORF">EVOR1521_LOCUS6992</name>
</gene>
<dbReference type="EMBL" id="CAUJNA010000546">
    <property type="protein sequence ID" value="CAJ1378451.1"/>
    <property type="molecule type" value="Genomic_DNA"/>
</dbReference>
<evidence type="ECO:0000313" key="1">
    <source>
        <dbReference type="EMBL" id="CAJ1378451.1"/>
    </source>
</evidence>
<dbReference type="Proteomes" id="UP001178507">
    <property type="component" value="Unassembled WGS sequence"/>
</dbReference>
<proteinExistence type="predicted"/>
<accession>A0AA36MNJ6</accession>
<organism evidence="1 2">
    <name type="scientific">Effrenium voratum</name>
    <dbReference type="NCBI Taxonomy" id="2562239"/>
    <lineage>
        <taxon>Eukaryota</taxon>
        <taxon>Sar</taxon>
        <taxon>Alveolata</taxon>
        <taxon>Dinophyceae</taxon>
        <taxon>Suessiales</taxon>
        <taxon>Symbiodiniaceae</taxon>
        <taxon>Effrenium</taxon>
    </lineage>
</organism>
<keyword evidence="2" id="KW-1185">Reference proteome</keyword>